<dbReference type="CDD" id="cd06464">
    <property type="entry name" value="ACD_sHsps-like"/>
    <property type="match status" value="1"/>
</dbReference>
<evidence type="ECO:0000313" key="4">
    <source>
        <dbReference type="EMBL" id="OKS88149.1"/>
    </source>
</evidence>
<protein>
    <submittedName>
        <fullName evidence="4">18 kDa heat shock protein</fullName>
    </submittedName>
</protein>
<dbReference type="STRING" id="1302689.RG47T_3613"/>
<evidence type="ECO:0000256" key="2">
    <source>
        <dbReference type="RuleBase" id="RU003616"/>
    </source>
</evidence>
<organism evidence="4 5">
    <name type="scientific">Mucilaginibacter polytrichastri</name>
    <dbReference type="NCBI Taxonomy" id="1302689"/>
    <lineage>
        <taxon>Bacteria</taxon>
        <taxon>Pseudomonadati</taxon>
        <taxon>Bacteroidota</taxon>
        <taxon>Sphingobacteriia</taxon>
        <taxon>Sphingobacteriales</taxon>
        <taxon>Sphingobacteriaceae</taxon>
        <taxon>Mucilaginibacter</taxon>
    </lineage>
</organism>
<proteinExistence type="inferred from homology"/>
<keyword evidence="5" id="KW-1185">Reference proteome</keyword>
<evidence type="ECO:0000256" key="1">
    <source>
        <dbReference type="PROSITE-ProRule" id="PRU00285"/>
    </source>
</evidence>
<sequence>MFNFKKEKAMTLVKFNNKPANTLMPGIDDVFNSIFNDTFFGDRMVSRVPAVNISESESHYHVELAAPGLKKDDFKLNLERNSLSISVEKSAEQQDQQNNYSKREFGYSSFVRSFTLPDSADHSQIDASYTDGILRIDIAKREEAKMVRRQIEIK</sequence>
<keyword evidence="4" id="KW-0346">Stress response</keyword>
<dbReference type="Proteomes" id="UP000186720">
    <property type="component" value="Unassembled WGS sequence"/>
</dbReference>
<evidence type="ECO:0000313" key="5">
    <source>
        <dbReference type="Proteomes" id="UP000186720"/>
    </source>
</evidence>
<dbReference type="SUPFAM" id="SSF49764">
    <property type="entry name" value="HSP20-like chaperones"/>
    <property type="match status" value="1"/>
</dbReference>
<dbReference type="AlphaFoldDB" id="A0A1Q6A2B5"/>
<accession>A0A1Q6A2B5</accession>
<gene>
    <name evidence="4" type="ORF">RG47T_3613</name>
</gene>
<feature type="domain" description="SHSP" evidence="3">
    <location>
        <begin position="42"/>
        <end position="154"/>
    </location>
</feature>
<dbReference type="EMBL" id="MPPL01000001">
    <property type="protein sequence ID" value="OKS88149.1"/>
    <property type="molecule type" value="Genomic_DNA"/>
</dbReference>
<dbReference type="InterPro" id="IPR008978">
    <property type="entry name" value="HSP20-like_chaperone"/>
</dbReference>
<name>A0A1Q6A2B5_9SPHI</name>
<dbReference type="PANTHER" id="PTHR11527">
    <property type="entry name" value="HEAT-SHOCK PROTEIN 20 FAMILY MEMBER"/>
    <property type="match status" value="1"/>
</dbReference>
<comment type="caution">
    <text evidence="4">The sequence shown here is derived from an EMBL/GenBank/DDBJ whole genome shotgun (WGS) entry which is preliminary data.</text>
</comment>
<dbReference type="Gene3D" id="2.60.40.790">
    <property type="match status" value="1"/>
</dbReference>
<reference evidence="4 5" key="1">
    <citation type="submission" date="2016-11" db="EMBL/GenBank/DDBJ databases">
        <title>Whole Genome Sequencing of Mucilaginibacter polytrichastri RG4-7(T) isolated from the moss sample.</title>
        <authorList>
            <person name="Li Y."/>
        </authorList>
    </citation>
    <scope>NUCLEOTIDE SEQUENCE [LARGE SCALE GENOMIC DNA]</scope>
    <source>
        <strain evidence="4 5">RG4-7</strain>
    </source>
</reference>
<dbReference type="PROSITE" id="PS01031">
    <property type="entry name" value="SHSP"/>
    <property type="match status" value="1"/>
</dbReference>
<dbReference type="InterPro" id="IPR031107">
    <property type="entry name" value="Small_HSP"/>
</dbReference>
<evidence type="ECO:0000259" key="3">
    <source>
        <dbReference type="PROSITE" id="PS01031"/>
    </source>
</evidence>
<dbReference type="Pfam" id="PF00011">
    <property type="entry name" value="HSP20"/>
    <property type="match status" value="1"/>
</dbReference>
<comment type="similarity">
    <text evidence="1 2">Belongs to the small heat shock protein (HSP20) family.</text>
</comment>
<dbReference type="InterPro" id="IPR002068">
    <property type="entry name" value="A-crystallin/Hsp20_dom"/>
</dbReference>